<keyword evidence="1" id="KW-0472">Membrane</keyword>
<sequence length="241" mass="26525">MNKFRPVMELLLLAAAYFVGLAFVIGLFVGFNQALGVAQWQMLSRYTLEGCETLLFLAAVVWLTVLCRRCYRRLLDAHGVLPKADTVGRKRKAAIMAAGLVLMLAINPLYEVFSGWLGQQATTDSLQNQQMLTQLLAQLPLLMPVYIVLAAPLLEELLFRGLFFHSFGSPQTRAKRLALLPVSAFAFACLHALPVSMEFAPYFAMGLVLGGVYLCSRDLRCSIAVHVANNLIALLILYAGA</sequence>
<evidence type="ECO:0000256" key="1">
    <source>
        <dbReference type="SAM" id="Phobius"/>
    </source>
</evidence>
<keyword evidence="1" id="KW-1133">Transmembrane helix</keyword>
<keyword evidence="4" id="KW-1185">Reference proteome</keyword>
<organism evidence="3 4">
    <name type="scientific">Kingella pumchi</name>
    <dbReference type="NCBI Taxonomy" id="2779506"/>
    <lineage>
        <taxon>Bacteria</taxon>
        <taxon>Pseudomonadati</taxon>
        <taxon>Pseudomonadota</taxon>
        <taxon>Betaproteobacteria</taxon>
        <taxon>Neisseriales</taxon>
        <taxon>Neisseriaceae</taxon>
        <taxon>Kingella</taxon>
    </lineage>
</organism>
<feature type="transmembrane region" description="Helical" evidence="1">
    <location>
        <begin position="199"/>
        <end position="216"/>
    </location>
</feature>
<feature type="transmembrane region" description="Helical" evidence="1">
    <location>
        <begin position="92"/>
        <end position="110"/>
    </location>
</feature>
<protein>
    <submittedName>
        <fullName evidence="3">CPBP family intramembrane metalloprotease</fullName>
    </submittedName>
</protein>
<keyword evidence="3" id="KW-0645">Protease</keyword>
<dbReference type="RefSeq" id="WP_238747095.1">
    <property type="nucleotide sequence ID" value="NZ_JAKOOW010000024.1"/>
</dbReference>
<gene>
    <name evidence="3" type="ORF">MB824_06485</name>
</gene>
<evidence type="ECO:0000259" key="2">
    <source>
        <dbReference type="Pfam" id="PF02517"/>
    </source>
</evidence>
<dbReference type="PANTHER" id="PTHR36435">
    <property type="entry name" value="SLR1288 PROTEIN"/>
    <property type="match status" value="1"/>
</dbReference>
<proteinExistence type="predicted"/>
<feature type="transmembrane region" description="Helical" evidence="1">
    <location>
        <begin position="135"/>
        <end position="154"/>
    </location>
</feature>
<dbReference type="EMBL" id="JAKOOW010000024">
    <property type="protein sequence ID" value="MCG6504138.1"/>
    <property type="molecule type" value="Genomic_DNA"/>
</dbReference>
<keyword evidence="1" id="KW-0812">Transmembrane</keyword>
<dbReference type="Pfam" id="PF02517">
    <property type="entry name" value="Rce1-like"/>
    <property type="match status" value="1"/>
</dbReference>
<evidence type="ECO:0000313" key="4">
    <source>
        <dbReference type="Proteomes" id="UP001298424"/>
    </source>
</evidence>
<dbReference type="GO" id="GO:0008237">
    <property type="term" value="F:metallopeptidase activity"/>
    <property type="evidence" value="ECO:0007669"/>
    <property type="project" value="UniProtKB-KW"/>
</dbReference>
<accession>A0ABS9NP73</accession>
<name>A0ABS9NP73_9NEIS</name>
<feature type="domain" description="CAAX prenyl protease 2/Lysostaphin resistance protein A-like" evidence="2">
    <location>
        <begin position="139"/>
        <end position="232"/>
    </location>
</feature>
<evidence type="ECO:0000313" key="3">
    <source>
        <dbReference type="EMBL" id="MCG6504138.1"/>
    </source>
</evidence>
<dbReference type="InterPro" id="IPR003675">
    <property type="entry name" value="Rce1/LyrA-like_dom"/>
</dbReference>
<dbReference type="InterPro" id="IPR052710">
    <property type="entry name" value="CAAX_protease"/>
</dbReference>
<comment type="caution">
    <text evidence="3">The sequence shown here is derived from an EMBL/GenBank/DDBJ whole genome shotgun (WGS) entry which is preliminary data.</text>
</comment>
<feature type="transmembrane region" description="Helical" evidence="1">
    <location>
        <begin position="223"/>
        <end position="240"/>
    </location>
</feature>
<dbReference type="Proteomes" id="UP001298424">
    <property type="component" value="Unassembled WGS sequence"/>
</dbReference>
<keyword evidence="3" id="KW-0482">Metalloprotease</keyword>
<feature type="transmembrane region" description="Helical" evidence="1">
    <location>
        <begin position="54"/>
        <end position="71"/>
    </location>
</feature>
<reference evidence="3 4" key="1">
    <citation type="submission" date="2022-02" db="EMBL/GenBank/DDBJ databases">
        <title>Genome sequence data of Kingella unionensis sp. nov. strain CICC 24913 (CCUG 75125).</title>
        <authorList>
            <person name="Xiao M."/>
        </authorList>
    </citation>
    <scope>NUCLEOTIDE SEQUENCE [LARGE SCALE GENOMIC DNA]</scope>
    <source>
        <strain evidence="3 4">CICC 24913</strain>
    </source>
</reference>
<feature type="transmembrane region" description="Helical" evidence="1">
    <location>
        <begin position="174"/>
        <end position="193"/>
    </location>
</feature>
<keyword evidence="3" id="KW-0378">Hydrolase</keyword>
<dbReference type="PANTHER" id="PTHR36435:SF1">
    <property type="entry name" value="CAAX AMINO TERMINAL PROTEASE FAMILY PROTEIN"/>
    <property type="match status" value="1"/>
</dbReference>